<comment type="caution">
    <text evidence="3">The sequence shown here is derived from an EMBL/GenBank/DDBJ whole genome shotgun (WGS) entry which is preliminary data.</text>
</comment>
<keyword evidence="4" id="KW-1185">Reference proteome</keyword>
<sequence length="256" mass="25514">MAVTAARPHRPVTRTTAALALALGLAGCAAPAEPSAAPASSAAGSVTSSPSISSPSPATATDGTAGATSSSPAAQKAEVSAAREAELASIRRDPRVLLTDAGVVIGAPDRENTAVAFPDLWEPDLSVLAFQDGPDLDGLHGVLAAGEDAPVVDEAAEELAGGTTGTGADGRETSSGAPNDVRPHRVLLACEDPDAGPSSIGYLDPQDLHYVPVAWSEGCGGFSGEIPDAAEGEAGTAVTVDVPADVRYSTAEIRDR</sequence>
<dbReference type="Proteomes" id="UP000560081">
    <property type="component" value="Unassembled WGS sequence"/>
</dbReference>
<organism evidence="3 4">
    <name type="scientific">Micrococcus flavus</name>
    <dbReference type="NCBI Taxonomy" id="384602"/>
    <lineage>
        <taxon>Bacteria</taxon>
        <taxon>Bacillati</taxon>
        <taxon>Actinomycetota</taxon>
        <taxon>Actinomycetes</taxon>
        <taxon>Micrococcales</taxon>
        <taxon>Micrococcaceae</taxon>
        <taxon>Micrococcus</taxon>
    </lineage>
</organism>
<dbReference type="EMBL" id="JACHMC010000001">
    <property type="protein sequence ID" value="MBB4881665.1"/>
    <property type="molecule type" value="Genomic_DNA"/>
</dbReference>
<name>A0A4Y8WUT9_9MICC</name>
<feature type="signal peptide" evidence="2">
    <location>
        <begin position="1"/>
        <end position="32"/>
    </location>
</feature>
<keyword evidence="2" id="KW-0732">Signal</keyword>
<reference evidence="3 4" key="1">
    <citation type="submission" date="2020-08" db="EMBL/GenBank/DDBJ databases">
        <title>Sequencing the genomes of 1000 actinobacteria strains.</title>
        <authorList>
            <person name="Klenk H.-P."/>
        </authorList>
    </citation>
    <scope>NUCLEOTIDE SEQUENCE [LARGE SCALE GENOMIC DNA]</scope>
    <source>
        <strain evidence="3 4">DSM 19079</strain>
    </source>
</reference>
<gene>
    <name evidence="3" type="ORF">BJ976_000016</name>
</gene>
<dbReference type="PROSITE" id="PS51257">
    <property type="entry name" value="PROKAR_LIPOPROTEIN"/>
    <property type="match status" value="1"/>
</dbReference>
<feature type="chain" id="PRO_5038421197" evidence="2">
    <location>
        <begin position="33"/>
        <end position="256"/>
    </location>
</feature>
<accession>A0A4Y8WUT9</accession>
<evidence type="ECO:0000313" key="4">
    <source>
        <dbReference type="Proteomes" id="UP000560081"/>
    </source>
</evidence>
<proteinExistence type="predicted"/>
<dbReference type="AlphaFoldDB" id="A0A4Y8WUT9"/>
<feature type="region of interest" description="Disordered" evidence="1">
    <location>
        <begin position="31"/>
        <end position="80"/>
    </location>
</feature>
<evidence type="ECO:0000256" key="2">
    <source>
        <dbReference type="SAM" id="SignalP"/>
    </source>
</evidence>
<dbReference type="RefSeq" id="WP_135030903.1">
    <property type="nucleotide sequence ID" value="NZ_BMLA01000015.1"/>
</dbReference>
<feature type="region of interest" description="Disordered" evidence="1">
    <location>
        <begin position="158"/>
        <end position="181"/>
    </location>
</feature>
<evidence type="ECO:0000256" key="1">
    <source>
        <dbReference type="SAM" id="MobiDB-lite"/>
    </source>
</evidence>
<feature type="compositionally biased region" description="Low complexity" evidence="1">
    <location>
        <begin position="31"/>
        <end position="74"/>
    </location>
</feature>
<evidence type="ECO:0000313" key="3">
    <source>
        <dbReference type="EMBL" id="MBB4881665.1"/>
    </source>
</evidence>
<protein>
    <submittedName>
        <fullName evidence="3">Uncharacterized protein</fullName>
    </submittedName>
</protein>